<name>A0A3S3Q304_9ACAR</name>
<dbReference type="AlphaFoldDB" id="A0A3S3Q304"/>
<gene>
    <name evidence="2" type="ORF">B4U79_11466</name>
    <name evidence="1" type="ORF">B4U79_12057</name>
    <name evidence="3" type="ORF">B4U79_14187</name>
</gene>
<organism evidence="1 4">
    <name type="scientific">Dinothrombium tinctorium</name>
    <dbReference type="NCBI Taxonomy" id="1965070"/>
    <lineage>
        <taxon>Eukaryota</taxon>
        <taxon>Metazoa</taxon>
        <taxon>Ecdysozoa</taxon>
        <taxon>Arthropoda</taxon>
        <taxon>Chelicerata</taxon>
        <taxon>Arachnida</taxon>
        <taxon>Acari</taxon>
        <taxon>Acariformes</taxon>
        <taxon>Trombidiformes</taxon>
        <taxon>Prostigmata</taxon>
        <taxon>Anystina</taxon>
        <taxon>Parasitengona</taxon>
        <taxon>Trombidioidea</taxon>
        <taxon>Trombidiidae</taxon>
        <taxon>Dinothrombium</taxon>
    </lineage>
</organism>
<evidence type="ECO:0000313" key="2">
    <source>
        <dbReference type="EMBL" id="RWS15171.1"/>
    </source>
</evidence>
<accession>A0A3S3Q304</accession>
<dbReference type="InterPro" id="IPR029044">
    <property type="entry name" value="Nucleotide-diphossugar_trans"/>
</dbReference>
<dbReference type="EMBL" id="NCKU01000517">
    <property type="protein sequence ID" value="RWS15212.1"/>
    <property type="molecule type" value="Genomic_DNA"/>
</dbReference>
<dbReference type="EMBL" id="NCKU01007661">
    <property type="protein sequence ID" value="RWS02478.1"/>
    <property type="molecule type" value="Genomic_DNA"/>
</dbReference>
<proteinExistence type="predicted"/>
<keyword evidence="4" id="KW-1185">Reference proteome</keyword>
<dbReference type="EMBL" id="NCKU01000530">
    <property type="protein sequence ID" value="RWS15171.1"/>
    <property type="molecule type" value="Genomic_DNA"/>
</dbReference>
<sequence>MAKRRASRDGLSSVRYKVIYRQSEELYTHFIVEIDNIHKWMFPSRNKLVLHF</sequence>
<evidence type="ECO:0000313" key="1">
    <source>
        <dbReference type="EMBL" id="RWS02478.1"/>
    </source>
</evidence>
<protein>
    <submittedName>
        <fullName evidence="1">Uncharacterized protein</fullName>
    </submittedName>
</protein>
<evidence type="ECO:0000313" key="4">
    <source>
        <dbReference type="Proteomes" id="UP000285301"/>
    </source>
</evidence>
<dbReference type="Gene3D" id="3.90.550.10">
    <property type="entry name" value="Spore Coat Polysaccharide Biosynthesis Protein SpsA, Chain A"/>
    <property type="match status" value="1"/>
</dbReference>
<reference evidence="1" key="2">
    <citation type="submission" date="2018-11" db="EMBL/GenBank/DDBJ databases">
        <title>Trombidioid mite genomics.</title>
        <authorList>
            <person name="Dong X."/>
        </authorList>
    </citation>
    <scope>NUCLEOTIDE SEQUENCE</scope>
    <source>
        <strain evidence="1">UoL-WK</strain>
    </source>
</reference>
<dbReference type="Proteomes" id="UP000285301">
    <property type="component" value="Unassembled WGS sequence"/>
</dbReference>
<comment type="caution">
    <text evidence="1">The sequence shown here is derived from an EMBL/GenBank/DDBJ whole genome shotgun (WGS) entry which is preliminary data.</text>
</comment>
<evidence type="ECO:0000313" key="3">
    <source>
        <dbReference type="EMBL" id="RWS15212.1"/>
    </source>
</evidence>
<reference evidence="1 4" key="1">
    <citation type="journal article" date="2018" name="Gigascience">
        <title>Genomes of trombidid mites reveal novel predicted allergens and laterally-transferred genes associated with secondary metabolism.</title>
        <authorList>
            <person name="Dong X."/>
            <person name="Chaisiri K."/>
            <person name="Xia D."/>
            <person name="Armstrong S.D."/>
            <person name="Fang Y."/>
            <person name="Donnelly M.J."/>
            <person name="Kadowaki T."/>
            <person name="McGarry J.W."/>
            <person name="Darby A.C."/>
            <person name="Makepeace B.L."/>
        </authorList>
    </citation>
    <scope>NUCLEOTIDE SEQUENCE [LARGE SCALE GENOMIC DNA]</scope>
    <source>
        <strain evidence="1">UoL-WK</strain>
    </source>
</reference>
<dbReference type="OrthoDB" id="6484306at2759"/>